<dbReference type="RefSeq" id="WP_326755158.1">
    <property type="nucleotide sequence ID" value="NZ_CP109134.1"/>
</dbReference>
<evidence type="ECO:0000313" key="3">
    <source>
        <dbReference type="Proteomes" id="UP001335325"/>
    </source>
</evidence>
<name>A0ABZ1GT69_9ACTN</name>
<protein>
    <submittedName>
        <fullName evidence="2">Uncharacterized protein</fullName>
    </submittedName>
</protein>
<accession>A0ABZ1GT69</accession>
<evidence type="ECO:0000313" key="2">
    <source>
        <dbReference type="EMBL" id="WSD09391.1"/>
    </source>
</evidence>
<evidence type="ECO:0000256" key="1">
    <source>
        <dbReference type="SAM" id="MobiDB-lite"/>
    </source>
</evidence>
<keyword evidence="3" id="KW-1185">Reference proteome</keyword>
<gene>
    <name evidence="2" type="ORF">OIE73_29020</name>
</gene>
<dbReference type="EMBL" id="CP109134">
    <property type="protein sequence ID" value="WSD09391.1"/>
    <property type="molecule type" value="Genomic_DNA"/>
</dbReference>
<feature type="region of interest" description="Disordered" evidence="1">
    <location>
        <begin position="1"/>
        <end position="31"/>
    </location>
</feature>
<dbReference type="GeneID" id="91546700"/>
<sequence>MHDKPLSKLAGHLLRRLPDASHPTRHRVGPDAFGLEEEKVLRFAEDRLDPAEEPRLALATRDWLRNATRRSAPSSAGISEMRDLMTHLHKDISEAGAAA</sequence>
<organism evidence="2 3">
    <name type="scientific">Streptomyces hirsutus</name>
    <dbReference type="NCBI Taxonomy" id="35620"/>
    <lineage>
        <taxon>Bacteria</taxon>
        <taxon>Bacillati</taxon>
        <taxon>Actinomycetota</taxon>
        <taxon>Actinomycetes</taxon>
        <taxon>Kitasatosporales</taxon>
        <taxon>Streptomycetaceae</taxon>
        <taxon>Streptomyces</taxon>
    </lineage>
</organism>
<reference evidence="2 3" key="1">
    <citation type="submission" date="2022-10" db="EMBL/GenBank/DDBJ databases">
        <title>The complete genomes of actinobacterial strains from the NBC collection.</title>
        <authorList>
            <person name="Joergensen T.S."/>
            <person name="Alvarez Arevalo M."/>
            <person name="Sterndorff E.B."/>
            <person name="Faurdal D."/>
            <person name="Vuksanovic O."/>
            <person name="Mourched A.-S."/>
            <person name="Charusanti P."/>
            <person name="Shaw S."/>
            <person name="Blin K."/>
            <person name="Weber T."/>
        </authorList>
    </citation>
    <scope>NUCLEOTIDE SEQUENCE [LARGE SCALE GENOMIC DNA]</scope>
    <source>
        <strain evidence="2 3">NBC 01753</strain>
    </source>
</reference>
<proteinExistence type="predicted"/>
<dbReference type="Proteomes" id="UP001335325">
    <property type="component" value="Chromosome"/>
</dbReference>